<dbReference type="GeneID" id="19309834"/>
<keyword evidence="3" id="KW-1185">Reference proteome</keyword>
<gene>
    <name evidence="2" type="ORF">GLOTRDRAFT_96370</name>
</gene>
<evidence type="ECO:0000256" key="1">
    <source>
        <dbReference type="SAM" id="MobiDB-lite"/>
    </source>
</evidence>
<dbReference type="AlphaFoldDB" id="S7PVJ6"/>
<dbReference type="KEGG" id="gtr:GLOTRDRAFT_96370"/>
<proteinExistence type="predicted"/>
<dbReference type="RefSeq" id="XP_007870096.1">
    <property type="nucleotide sequence ID" value="XM_007871905.1"/>
</dbReference>
<feature type="compositionally biased region" description="Basic and acidic residues" evidence="1">
    <location>
        <begin position="47"/>
        <end position="61"/>
    </location>
</feature>
<name>S7PVJ6_GLOTA</name>
<organism evidence="2 3">
    <name type="scientific">Gloeophyllum trabeum (strain ATCC 11539 / FP-39264 / Madison 617)</name>
    <name type="common">Brown rot fungus</name>
    <dbReference type="NCBI Taxonomy" id="670483"/>
    <lineage>
        <taxon>Eukaryota</taxon>
        <taxon>Fungi</taxon>
        <taxon>Dikarya</taxon>
        <taxon>Basidiomycota</taxon>
        <taxon>Agaricomycotina</taxon>
        <taxon>Agaricomycetes</taxon>
        <taxon>Gloeophyllales</taxon>
        <taxon>Gloeophyllaceae</taxon>
        <taxon>Gloeophyllum</taxon>
    </lineage>
</organism>
<evidence type="ECO:0000313" key="3">
    <source>
        <dbReference type="Proteomes" id="UP000030669"/>
    </source>
</evidence>
<feature type="compositionally biased region" description="Polar residues" evidence="1">
    <location>
        <begin position="1"/>
        <end position="35"/>
    </location>
</feature>
<protein>
    <submittedName>
        <fullName evidence="2">Uncharacterized protein</fullName>
    </submittedName>
</protein>
<sequence length="102" mass="11117">MSHATTKVASATSRVNPTPNDPSETNLDLRGSTNPAAVDTSVPAQRTHQEREALHNSDKLPAHVGRTQIEPLDQDFGQRSEKQDEDKRKLQAQGQGFAETGN</sequence>
<dbReference type="OrthoDB" id="10492512at2759"/>
<feature type="compositionally biased region" description="Basic and acidic residues" evidence="1">
    <location>
        <begin position="76"/>
        <end position="89"/>
    </location>
</feature>
<dbReference type="HOGENOM" id="CLU_2277805_0_0_1"/>
<dbReference type="EMBL" id="KB469310">
    <property type="protein sequence ID" value="EPQ51656.1"/>
    <property type="molecule type" value="Genomic_DNA"/>
</dbReference>
<reference evidence="2 3" key="1">
    <citation type="journal article" date="2012" name="Science">
        <title>The Paleozoic origin of enzymatic lignin decomposition reconstructed from 31 fungal genomes.</title>
        <authorList>
            <person name="Floudas D."/>
            <person name="Binder M."/>
            <person name="Riley R."/>
            <person name="Barry K."/>
            <person name="Blanchette R.A."/>
            <person name="Henrissat B."/>
            <person name="Martinez A.T."/>
            <person name="Otillar R."/>
            <person name="Spatafora J.W."/>
            <person name="Yadav J.S."/>
            <person name="Aerts A."/>
            <person name="Benoit I."/>
            <person name="Boyd A."/>
            <person name="Carlson A."/>
            <person name="Copeland A."/>
            <person name="Coutinho P.M."/>
            <person name="de Vries R.P."/>
            <person name="Ferreira P."/>
            <person name="Findley K."/>
            <person name="Foster B."/>
            <person name="Gaskell J."/>
            <person name="Glotzer D."/>
            <person name="Gorecki P."/>
            <person name="Heitman J."/>
            <person name="Hesse C."/>
            <person name="Hori C."/>
            <person name="Igarashi K."/>
            <person name="Jurgens J.A."/>
            <person name="Kallen N."/>
            <person name="Kersten P."/>
            <person name="Kohler A."/>
            <person name="Kuees U."/>
            <person name="Kumar T.K.A."/>
            <person name="Kuo A."/>
            <person name="LaButti K."/>
            <person name="Larrondo L.F."/>
            <person name="Lindquist E."/>
            <person name="Ling A."/>
            <person name="Lombard V."/>
            <person name="Lucas S."/>
            <person name="Lundell T."/>
            <person name="Martin R."/>
            <person name="McLaughlin D.J."/>
            <person name="Morgenstern I."/>
            <person name="Morin E."/>
            <person name="Murat C."/>
            <person name="Nagy L.G."/>
            <person name="Nolan M."/>
            <person name="Ohm R.A."/>
            <person name="Patyshakuliyeva A."/>
            <person name="Rokas A."/>
            <person name="Ruiz-Duenas F.J."/>
            <person name="Sabat G."/>
            <person name="Salamov A."/>
            <person name="Samejima M."/>
            <person name="Schmutz J."/>
            <person name="Slot J.C."/>
            <person name="St John F."/>
            <person name="Stenlid J."/>
            <person name="Sun H."/>
            <person name="Sun S."/>
            <person name="Syed K."/>
            <person name="Tsang A."/>
            <person name="Wiebenga A."/>
            <person name="Young D."/>
            <person name="Pisabarro A."/>
            <person name="Eastwood D.C."/>
            <person name="Martin F."/>
            <person name="Cullen D."/>
            <person name="Grigoriev I.V."/>
            <person name="Hibbett D.S."/>
        </authorList>
    </citation>
    <scope>NUCLEOTIDE SEQUENCE [LARGE SCALE GENOMIC DNA]</scope>
    <source>
        <strain evidence="2 3">ATCC 11539</strain>
    </source>
</reference>
<dbReference type="Proteomes" id="UP000030669">
    <property type="component" value="Unassembled WGS sequence"/>
</dbReference>
<evidence type="ECO:0000313" key="2">
    <source>
        <dbReference type="EMBL" id="EPQ51656.1"/>
    </source>
</evidence>
<accession>S7PVJ6</accession>
<feature type="region of interest" description="Disordered" evidence="1">
    <location>
        <begin position="1"/>
        <end position="102"/>
    </location>
</feature>